<dbReference type="CDD" id="cd00657">
    <property type="entry name" value="Ferritin_like"/>
    <property type="match status" value="1"/>
</dbReference>
<organism evidence="1 2">
    <name type="scientific">Candidatus Entotheonella gemina</name>
    <dbReference type="NCBI Taxonomy" id="1429439"/>
    <lineage>
        <taxon>Bacteria</taxon>
        <taxon>Pseudomonadati</taxon>
        <taxon>Nitrospinota/Tectimicrobiota group</taxon>
        <taxon>Candidatus Tectimicrobiota</taxon>
        <taxon>Candidatus Entotheonellia</taxon>
        <taxon>Candidatus Entotheonellales</taxon>
        <taxon>Candidatus Entotheonellaceae</taxon>
        <taxon>Candidatus Entotheonella</taxon>
    </lineage>
</organism>
<comment type="caution">
    <text evidence="1">The sequence shown here is derived from an EMBL/GenBank/DDBJ whole genome shotgun (WGS) entry which is preliminary data.</text>
</comment>
<proteinExistence type="predicted"/>
<dbReference type="InterPro" id="IPR009078">
    <property type="entry name" value="Ferritin-like_SF"/>
</dbReference>
<reference evidence="1 2" key="1">
    <citation type="journal article" date="2014" name="Nature">
        <title>An environmental bacterial taxon with a large and distinct metabolic repertoire.</title>
        <authorList>
            <person name="Wilson M.C."/>
            <person name="Mori T."/>
            <person name="Ruckert C."/>
            <person name="Uria A.R."/>
            <person name="Helf M.J."/>
            <person name="Takada K."/>
            <person name="Gernert C."/>
            <person name="Steffens U.A."/>
            <person name="Heycke N."/>
            <person name="Schmitt S."/>
            <person name="Rinke C."/>
            <person name="Helfrich E.J."/>
            <person name="Brachmann A.O."/>
            <person name="Gurgui C."/>
            <person name="Wakimoto T."/>
            <person name="Kracht M."/>
            <person name="Crusemann M."/>
            <person name="Hentschel U."/>
            <person name="Abe I."/>
            <person name="Matsunaga S."/>
            <person name="Kalinowski J."/>
            <person name="Takeyama H."/>
            <person name="Piel J."/>
        </authorList>
    </citation>
    <scope>NUCLEOTIDE SEQUENCE [LARGE SCALE GENOMIC DNA]</scope>
    <source>
        <strain evidence="2">TSY2</strain>
    </source>
</reference>
<evidence type="ECO:0000313" key="2">
    <source>
        <dbReference type="Proteomes" id="UP000019140"/>
    </source>
</evidence>
<name>W4MB53_9BACT</name>
<dbReference type="SUPFAM" id="SSF47240">
    <property type="entry name" value="Ferritin-like"/>
    <property type="match status" value="1"/>
</dbReference>
<dbReference type="Proteomes" id="UP000019140">
    <property type="component" value="Unassembled WGS sequence"/>
</dbReference>
<dbReference type="AlphaFoldDB" id="W4MB53"/>
<keyword evidence="2" id="KW-1185">Reference proteome</keyword>
<dbReference type="EMBL" id="AZHX01000582">
    <property type="protein sequence ID" value="ETX06862.1"/>
    <property type="molecule type" value="Genomic_DNA"/>
</dbReference>
<sequence length="166" mass="18986">MAASQKTYRYKDQTFGSEREMVMHLLDDYRCVEGFAAQYLGAWKAISKEACVTGGLRTVCGREQLHADLLEARLRELGGTPQCKVPEERLAEMDYYGSEDHSDIEKLGKIASRLQEPEKVLQFLSQAIEQIDEDRDTRELLATILDDERSTIQWVLASWEDLKPQA</sequence>
<evidence type="ECO:0008006" key="3">
    <source>
        <dbReference type="Google" id="ProtNLM"/>
    </source>
</evidence>
<dbReference type="HOGENOM" id="CLU_1615964_0_0_7"/>
<dbReference type="InterPro" id="IPR012347">
    <property type="entry name" value="Ferritin-like"/>
</dbReference>
<evidence type="ECO:0000313" key="1">
    <source>
        <dbReference type="EMBL" id="ETX06862.1"/>
    </source>
</evidence>
<protein>
    <recommendedName>
        <fullName evidence="3">Ferritin/DPS protein domain-containing protein</fullName>
    </recommendedName>
</protein>
<dbReference type="Gene3D" id="1.20.1260.10">
    <property type="match status" value="1"/>
</dbReference>
<accession>W4MB53</accession>
<gene>
    <name evidence="1" type="ORF">ETSY2_14565</name>
</gene>